<dbReference type="InterPro" id="IPR035093">
    <property type="entry name" value="RelE/ParE_toxin_dom_sf"/>
</dbReference>
<protein>
    <submittedName>
        <fullName evidence="1">Type II toxin-antitoxin system RelE/ParE family toxin</fullName>
    </submittedName>
</protein>
<organism evidence="1 2">
    <name type="scientific">Candidatus Taenaricola geysiri</name>
    <dbReference type="NCBI Taxonomy" id="1974752"/>
    <lineage>
        <taxon>Bacteria</taxon>
        <taxon>Pseudomonadati</taxon>
        <taxon>Candidatus Omnitrophota</taxon>
        <taxon>Candidatus Taenaricola</taxon>
    </lineage>
</organism>
<sequence length="65" mass="7616">MPAQIFIIKKIEYYISTGNPLHYADSIESERSKVYRFRAGDYRVIFDWKNGNILVTKVAVRAKAY</sequence>
<comment type="caution">
    <text evidence="1">The sequence shown here is derived from an EMBL/GenBank/DDBJ whole genome shotgun (WGS) entry which is preliminary data.</text>
</comment>
<dbReference type="SUPFAM" id="SSF143011">
    <property type="entry name" value="RelE-like"/>
    <property type="match status" value="1"/>
</dbReference>
<dbReference type="Proteomes" id="UP000231267">
    <property type="component" value="Unassembled WGS sequence"/>
</dbReference>
<proteinExistence type="predicted"/>
<gene>
    <name evidence="1" type="ORF">COW11_02115</name>
</gene>
<dbReference type="EMBL" id="PFGP01000037">
    <property type="protein sequence ID" value="PIW66669.1"/>
    <property type="molecule type" value="Genomic_DNA"/>
</dbReference>
<reference evidence="1 2" key="1">
    <citation type="submission" date="2017-09" db="EMBL/GenBank/DDBJ databases">
        <title>Depth-based differentiation of microbial function through sediment-hosted aquifers and enrichment of novel symbionts in the deep terrestrial subsurface.</title>
        <authorList>
            <person name="Probst A.J."/>
            <person name="Ladd B."/>
            <person name="Jarett J.K."/>
            <person name="Geller-Mcgrath D.E."/>
            <person name="Sieber C.M."/>
            <person name="Emerson J.B."/>
            <person name="Anantharaman K."/>
            <person name="Thomas B.C."/>
            <person name="Malmstrom R."/>
            <person name="Stieglmeier M."/>
            <person name="Klingl A."/>
            <person name="Woyke T."/>
            <person name="Ryan C.M."/>
            <person name="Banfield J.F."/>
        </authorList>
    </citation>
    <scope>NUCLEOTIDE SEQUENCE [LARGE SCALE GENOMIC DNA]</scope>
    <source>
        <strain evidence="1">CG12_big_fil_rev_8_21_14_0_65_43_15</strain>
    </source>
</reference>
<accession>A0A2J0LHJ6</accession>
<name>A0A2J0LHJ6_9BACT</name>
<evidence type="ECO:0000313" key="1">
    <source>
        <dbReference type="EMBL" id="PIW66669.1"/>
    </source>
</evidence>
<dbReference type="Gene3D" id="3.30.2310.20">
    <property type="entry name" value="RelE-like"/>
    <property type="match status" value="1"/>
</dbReference>
<dbReference type="AlphaFoldDB" id="A0A2J0LHJ6"/>
<evidence type="ECO:0000313" key="2">
    <source>
        <dbReference type="Proteomes" id="UP000231267"/>
    </source>
</evidence>